<evidence type="ECO:0000313" key="1">
    <source>
        <dbReference type="EMBL" id="GAC21976.1"/>
    </source>
</evidence>
<dbReference type="RefSeq" id="WP_007625506.1">
    <property type="nucleotide sequence ID" value="NZ_BAEO01000066.1"/>
</dbReference>
<sequence length="369" mass="43232">MKKLQHHLISAVLLDPKKGLNFDLDTWQSVILVLREEKLLATLYHLALDIAVFEQYPEFAQRHLYSASIYARRQSKQIFYEALLLQELLGKNGITPIFLKGANYTLRGSKNSQGRICSDIDVLVKVEDLDNCESLLLSQNWKSEKLTQYDERYYRKWAHEIPPLIHPFRGTVLDVHHNLYLPISGRSPKIELFINELEFTDDNFAVLKIPQTVMHSIIHLFMNENFSSGMRDLFDIYRLIKAYADESFWNELIVLARQSNFLVELQYCLRALEIIFSFEVPEYVSIALNENQLSWTQRIWAKHIFVNAILPQHPLISLSRQSFASSLAYFRGHWVKMPKTVLIKHFIVKMYNQLLDQVLGKHQLDPKQL</sequence>
<evidence type="ECO:0008006" key="3">
    <source>
        <dbReference type="Google" id="ProtNLM"/>
    </source>
</evidence>
<gene>
    <name evidence="1" type="ORF">GARC_5041</name>
</gene>
<dbReference type="Proteomes" id="UP000006327">
    <property type="component" value="Unassembled WGS sequence"/>
</dbReference>
<accession>K6YDF3</accession>
<dbReference type="OrthoDB" id="5497963at2"/>
<evidence type="ECO:0000313" key="2">
    <source>
        <dbReference type="Proteomes" id="UP000006327"/>
    </source>
</evidence>
<dbReference type="AlphaFoldDB" id="K6YDF3"/>
<dbReference type="InterPro" id="IPR039498">
    <property type="entry name" value="NTP_transf_5"/>
</dbReference>
<organism evidence="1 2">
    <name type="scientific">Paraglaciecola arctica BSs20135</name>
    <dbReference type="NCBI Taxonomy" id="493475"/>
    <lineage>
        <taxon>Bacteria</taxon>
        <taxon>Pseudomonadati</taxon>
        <taxon>Pseudomonadota</taxon>
        <taxon>Gammaproteobacteria</taxon>
        <taxon>Alteromonadales</taxon>
        <taxon>Alteromonadaceae</taxon>
        <taxon>Paraglaciecola</taxon>
    </lineage>
</organism>
<comment type="caution">
    <text evidence="1">The sequence shown here is derived from an EMBL/GenBank/DDBJ whole genome shotgun (WGS) entry which is preliminary data.</text>
</comment>
<dbReference type="EMBL" id="BAEO01000066">
    <property type="protein sequence ID" value="GAC21976.1"/>
    <property type="molecule type" value="Genomic_DNA"/>
</dbReference>
<dbReference type="eggNOG" id="ENOG502Z95A">
    <property type="taxonomic scope" value="Bacteria"/>
</dbReference>
<keyword evidence="2" id="KW-1185">Reference proteome</keyword>
<proteinExistence type="predicted"/>
<dbReference type="STRING" id="493475.GARC_5041"/>
<protein>
    <recommendedName>
        <fullName evidence="3">Nucleotidyltransferase family protein</fullName>
    </recommendedName>
</protein>
<reference evidence="1 2" key="1">
    <citation type="journal article" date="2017" name="Antonie Van Leeuwenhoek">
        <title>Rhizobium rhizosphaerae sp. nov., a novel species isolated from rice rhizosphere.</title>
        <authorList>
            <person name="Zhao J.J."/>
            <person name="Zhang J."/>
            <person name="Zhang R.J."/>
            <person name="Zhang C.W."/>
            <person name="Yin H.Q."/>
            <person name="Zhang X.X."/>
        </authorList>
    </citation>
    <scope>NUCLEOTIDE SEQUENCE [LARGE SCALE GENOMIC DNA]</scope>
    <source>
        <strain evidence="1 2">BSs20135</strain>
    </source>
</reference>
<name>K6YDF3_9ALTE</name>
<dbReference type="Pfam" id="PF14907">
    <property type="entry name" value="NTP_transf_5"/>
    <property type="match status" value="1"/>
</dbReference>